<dbReference type="InterPro" id="IPR039420">
    <property type="entry name" value="WalR-like"/>
</dbReference>
<dbReference type="Pfam" id="PF00072">
    <property type="entry name" value="Response_reg"/>
    <property type="match status" value="1"/>
</dbReference>
<dbReference type="PRINTS" id="PR00038">
    <property type="entry name" value="HTHLUXR"/>
</dbReference>
<dbReference type="GO" id="GO:0006355">
    <property type="term" value="P:regulation of DNA-templated transcription"/>
    <property type="evidence" value="ECO:0007669"/>
    <property type="project" value="InterPro"/>
</dbReference>
<evidence type="ECO:0000256" key="1">
    <source>
        <dbReference type="ARBA" id="ARBA00022553"/>
    </source>
</evidence>
<dbReference type="InterPro" id="IPR016032">
    <property type="entry name" value="Sig_transdc_resp-reg_C-effctor"/>
</dbReference>
<reference evidence="8" key="1">
    <citation type="submission" date="2021-04" db="EMBL/GenBank/DDBJ databases">
        <title>Phylogenetic analysis of Acidobacteriaceae.</title>
        <authorList>
            <person name="Qiu L."/>
            <person name="Zhang Q."/>
        </authorList>
    </citation>
    <scope>NUCLEOTIDE SEQUENCE</scope>
    <source>
        <strain evidence="8">DSM 25168</strain>
    </source>
</reference>
<dbReference type="InterPro" id="IPR058245">
    <property type="entry name" value="NreC/VraR/RcsB-like_REC"/>
</dbReference>
<dbReference type="EMBL" id="CP093313">
    <property type="protein sequence ID" value="UWZ86938.1"/>
    <property type="molecule type" value="Genomic_DNA"/>
</dbReference>
<evidence type="ECO:0000259" key="7">
    <source>
        <dbReference type="PROSITE" id="PS50110"/>
    </source>
</evidence>
<dbReference type="CDD" id="cd06170">
    <property type="entry name" value="LuxR_C_like"/>
    <property type="match status" value="1"/>
</dbReference>
<dbReference type="GO" id="GO:0000160">
    <property type="term" value="P:phosphorelay signal transduction system"/>
    <property type="evidence" value="ECO:0007669"/>
    <property type="project" value="InterPro"/>
</dbReference>
<evidence type="ECO:0000259" key="6">
    <source>
        <dbReference type="PROSITE" id="PS50043"/>
    </source>
</evidence>
<dbReference type="RefSeq" id="WP_260796577.1">
    <property type="nucleotide sequence ID" value="NZ_CP093313.1"/>
</dbReference>
<dbReference type="CDD" id="cd17535">
    <property type="entry name" value="REC_NarL-like"/>
    <property type="match status" value="1"/>
</dbReference>
<evidence type="ECO:0000256" key="3">
    <source>
        <dbReference type="ARBA" id="ARBA00023125"/>
    </source>
</evidence>
<dbReference type="AlphaFoldDB" id="A0A9J7BY13"/>
<evidence type="ECO:0000313" key="8">
    <source>
        <dbReference type="EMBL" id="UWZ86938.1"/>
    </source>
</evidence>
<accession>A0A9J7BY13</accession>
<dbReference type="PANTHER" id="PTHR43214:SF41">
    <property type="entry name" value="NITRATE_NITRITE RESPONSE REGULATOR PROTEIN NARP"/>
    <property type="match status" value="1"/>
</dbReference>
<dbReference type="SUPFAM" id="SSF52172">
    <property type="entry name" value="CheY-like"/>
    <property type="match status" value="1"/>
</dbReference>
<evidence type="ECO:0000313" key="9">
    <source>
        <dbReference type="Proteomes" id="UP001059380"/>
    </source>
</evidence>
<name>A0A9J7BY13_9BACT</name>
<dbReference type="PANTHER" id="PTHR43214">
    <property type="entry name" value="TWO-COMPONENT RESPONSE REGULATOR"/>
    <property type="match status" value="1"/>
</dbReference>
<dbReference type="SUPFAM" id="SSF46894">
    <property type="entry name" value="C-terminal effector domain of the bipartite response regulators"/>
    <property type="match status" value="1"/>
</dbReference>
<dbReference type="InterPro" id="IPR001789">
    <property type="entry name" value="Sig_transdc_resp-reg_receiver"/>
</dbReference>
<feature type="modified residue" description="4-aspartylphosphate" evidence="5">
    <location>
        <position position="53"/>
    </location>
</feature>
<dbReference type="Gene3D" id="3.40.50.2300">
    <property type="match status" value="1"/>
</dbReference>
<dbReference type="Proteomes" id="UP001059380">
    <property type="component" value="Chromosome"/>
</dbReference>
<dbReference type="InterPro" id="IPR011006">
    <property type="entry name" value="CheY-like_superfamily"/>
</dbReference>
<keyword evidence="3" id="KW-0238">DNA-binding</keyword>
<proteinExistence type="predicted"/>
<evidence type="ECO:0000256" key="4">
    <source>
        <dbReference type="ARBA" id="ARBA00023163"/>
    </source>
</evidence>
<dbReference type="SMART" id="SM00421">
    <property type="entry name" value="HTH_LUXR"/>
    <property type="match status" value="1"/>
</dbReference>
<evidence type="ECO:0000256" key="2">
    <source>
        <dbReference type="ARBA" id="ARBA00023015"/>
    </source>
</evidence>
<evidence type="ECO:0000256" key="5">
    <source>
        <dbReference type="PROSITE-ProRule" id="PRU00169"/>
    </source>
</evidence>
<dbReference type="KEGG" id="orp:MOP44_13540"/>
<protein>
    <submittedName>
        <fullName evidence="8">Response regulator transcription factor</fullName>
    </submittedName>
</protein>
<dbReference type="Pfam" id="PF00196">
    <property type="entry name" value="GerE"/>
    <property type="match status" value="1"/>
</dbReference>
<feature type="domain" description="HTH luxR-type" evidence="6">
    <location>
        <begin position="144"/>
        <end position="210"/>
    </location>
</feature>
<organism evidence="8 9">
    <name type="scientific">Occallatibacter riparius</name>
    <dbReference type="NCBI Taxonomy" id="1002689"/>
    <lineage>
        <taxon>Bacteria</taxon>
        <taxon>Pseudomonadati</taxon>
        <taxon>Acidobacteriota</taxon>
        <taxon>Terriglobia</taxon>
        <taxon>Terriglobales</taxon>
        <taxon>Acidobacteriaceae</taxon>
        <taxon>Occallatibacter</taxon>
    </lineage>
</organism>
<keyword evidence="9" id="KW-1185">Reference proteome</keyword>
<keyword evidence="1 5" id="KW-0597">Phosphoprotein</keyword>
<sequence>MRKRLLLGDDHSLMLDGLSRLLSTEFDVVGTATTGRELIAEADRLQPDVVVLDIGMPEMNGIEAARRLAKTHPGMRLIFVTQQLDPAYVHAAFATGARAYVAKQSAAKELMEAIRMALADRYYVSPLVGGEAGEIARAEPRRNPAELFQTKLTPRQREVLQLVAEGKSTKEISTCLNISIKTVEFHRSSLMDELGLRTIAELTRYAIAQGIVNQ</sequence>
<dbReference type="GO" id="GO:0003677">
    <property type="term" value="F:DNA binding"/>
    <property type="evidence" value="ECO:0007669"/>
    <property type="project" value="UniProtKB-KW"/>
</dbReference>
<keyword evidence="2" id="KW-0805">Transcription regulation</keyword>
<dbReference type="InterPro" id="IPR000792">
    <property type="entry name" value="Tscrpt_reg_LuxR_C"/>
</dbReference>
<dbReference type="PROSITE" id="PS50110">
    <property type="entry name" value="RESPONSE_REGULATORY"/>
    <property type="match status" value="1"/>
</dbReference>
<dbReference type="PROSITE" id="PS50043">
    <property type="entry name" value="HTH_LUXR_2"/>
    <property type="match status" value="1"/>
</dbReference>
<gene>
    <name evidence="8" type="ORF">MOP44_13540</name>
</gene>
<keyword evidence="4" id="KW-0804">Transcription</keyword>
<dbReference type="SMART" id="SM00448">
    <property type="entry name" value="REC"/>
    <property type="match status" value="1"/>
</dbReference>
<feature type="domain" description="Response regulatory" evidence="7">
    <location>
        <begin position="4"/>
        <end position="118"/>
    </location>
</feature>